<feature type="transmembrane region" description="Helical" evidence="1">
    <location>
        <begin position="181"/>
        <end position="204"/>
    </location>
</feature>
<protein>
    <submittedName>
        <fullName evidence="2">Uncharacterized protein</fullName>
    </submittedName>
</protein>
<feature type="transmembrane region" description="Helical" evidence="1">
    <location>
        <begin position="352"/>
        <end position="371"/>
    </location>
</feature>
<feature type="transmembrane region" description="Helical" evidence="1">
    <location>
        <begin position="240"/>
        <end position="258"/>
    </location>
</feature>
<keyword evidence="3" id="KW-1185">Reference proteome</keyword>
<proteinExistence type="predicted"/>
<feature type="transmembrane region" description="Helical" evidence="1">
    <location>
        <begin position="383"/>
        <end position="407"/>
    </location>
</feature>
<reference evidence="2 3" key="1">
    <citation type="submission" date="2023-07" db="EMBL/GenBank/DDBJ databases">
        <title>Sorghum-associated microbial communities from plants grown in Nebraska, USA.</title>
        <authorList>
            <person name="Schachtman D."/>
        </authorList>
    </citation>
    <scope>NUCLEOTIDE SEQUENCE [LARGE SCALE GENOMIC DNA]</scope>
    <source>
        <strain evidence="2 3">DS994</strain>
    </source>
</reference>
<keyword evidence="1" id="KW-0812">Transmembrane</keyword>
<dbReference type="Proteomes" id="UP001226389">
    <property type="component" value="Unassembled WGS sequence"/>
</dbReference>
<keyword evidence="1" id="KW-1133">Transmembrane helix</keyword>
<accession>A0ABT9UD65</accession>
<keyword evidence="1" id="KW-0472">Membrane</keyword>
<feature type="transmembrane region" description="Helical" evidence="1">
    <location>
        <begin position="210"/>
        <end position="228"/>
    </location>
</feature>
<feature type="transmembrane region" description="Helical" evidence="1">
    <location>
        <begin position="45"/>
        <end position="63"/>
    </location>
</feature>
<sequence length="621" mass="64951">MLLLAFLVALPTARTFSGRLAVTLPILLGLVPLLWWVPSGFGPVGRGTVVLAAAGGMLIYTVFRNGFATGVRGLFPAFTWLDAMPVAAAVFSAWVHANLLSVRAYDRALSLLTMNWDNASHFDIFHMQRLYGRVVPLLGAAPDGSNWSFTDYPQGFHGIVAIFAELRFAKASGSAADEVVNYANGSAAVSILVVVMVLATLASLPAFRRRQVMAFPALMLVAAGWIFGPGSSASLHGFPNFFLAVGLASAALVLATTMDRPLRPSSLVPFVGCAVGVTHNWALLDIFVLGAMVMVLQPWGRLRWRATSAGYVVAAVTVLVGLGGLALAVSQLAGVSTEAVLYGVGGVPIPDLGQLAVILLGTAAIAALVLAKAPRLASGTLRRLRWSFAGLAAALVLAVVMASAQLAKGGTLTYYSHKLGIALFLAGLVTLVLIFAAWLETSPILDLSPRTAAGAHSKGRSFPRTGGRGPTAGATVASVLATIAATQAFGFTFPLAAQGLPPSSPSAVALSKESAILTEVPRSVAMLMAATEGRAGQQAVYVTTRPSDIDAILAKQWYDGLTATYTEKGWRLSLNMFDLSGGVDNLRPVVNKIMKADPSARIIVDPDNQAALNHILATLDN</sequence>
<organism evidence="2 3">
    <name type="scientific">Pseudarthrobacter defluvii</name>
    <dbReference type="NCBI Taxonomy" id="410837"/>
    <lineage>
        <taxon>Bacteria</taxon>
        <taxon>Bacillati</taxon>
        <taxon>Actinomycetota</taxon>
        <taxon>Actinomycetes</taxon>
        <taxon>Micrococcales</taxon>
        <taxon>Micrococcaceae</taxon>
        <taxon>Pseudarthrobacter</taxon>
    </lineage>
</organism>
<dbReference type="RefSeq" id="WP_307488460.1">
    <property type="nucleotide sequence ID" value="NZ_JAUSSY010000002.1"/>
</dbReference>
<feature type="transmembrane region" description="Helical" evidence="1">
    <location>
        <begin position="308"/>
        <end position="332"/>
    </location>
</feature>
<gene>
    <name evidence="2" type="ORF">J2T22_000761</name>
</gene>
<feature type="transmembrane region" description="Helical" evidence="1">
    <location>
        <begin position="419"/>
        <end position="439"/>
    </location>
</feature>
<name>A0ABT9UD65_9MICC</name>
<evidence type="ECO:0000256" key="1">
    <source>
        <dbReference type="SAM" id="Phobius"/>
    </source>
</evidence>
<feature type="transmembrane region" description="Helical" evidence="1">
    <location>
        <begin position="75"/>
        <end position="97"/>
    </location>
</feature>
<comment type="caution">
    <text evidence="2">The sequence shown here is derived from an EMBL/GenBank/DDBJ whole genome shotgun (WGS) entry which is preliminary data.</text>
</comment>
<evidence type="ECO:0000313" key="2">
    <source>
        <dbReference type="EMBL" id="MDQ0117591.1"/>
    </source>
</evidence>
<dbReference type="EMBL" id="JAUSSY010000002">
    <property type="protein sequence ID" value="MDQ0117591.1"/>
    <property type="molecule type" value="Genomic_DNA"/>
</dbReference>
<feature type="transmembrane region" description="Helical" evidence="1">
    <location>
        <begin position="278"/>
        <end position="296"/>
    </location>
</feature>
<evidence type="ECO:0000313" key="3">
    <source>
        <dbReference type="Proteomes" id="UP001226389"/>
    </source>
</evidence>